<accession>L8JJ49</accession>
<dbReference type="Proteomes" id="UP000011135">
    <property type="component" value="Unassembled WGS sequence"/>
</dbReference>
<comment type="caution">
    <text evidence="1">The sequence shown here is derived from an EMBL/GenBank/DDBJ whole genome shotgun (WGS) entry which is preliminary data.</text>
</comment>
<dbReference type="EMBL" id="AMZN01000128">
    <property type="protein sequence ID" value="ELR68248.1"/>
    <property type="molecule type" value="Genomic_DNA"/>
</dbReference>
<reference evidence="1 2" key="1">
    <citation type="submission" date="2012-12" db="EMBL/GenBank/DDBJ databases">
        <title>Genome assembly of Fulvivirga imtechensis AK7.</title>
        <authorList>
            <person name="Nupur N."/>
            <person name="Khatri I."/>
            <person name="Kumar R."/>
            <person name="Subramanian S."/>
            <person name="Pinnaka A."/>
        </authorList>
    </citation>
    <scope>NUCLEOTIDE SEQUENCE [LARGE SCALE GENOMIC DNA]</scope>
    <source>
        <strain evidence="1 2">AK7</strain>
    </source>
</reference>
<evidence type="ECO:0000313" key="2">
    <source>
        <dbReference type="Proteomes" id="UP000011135"/>
    </source>
</evidence>
<sequence length="41" mass="4904">MELRRGFIRRHKKEVTDLQDLLWNTFKNLTGITKEGNAYPL</sequence>
<organism evidence="1 2">
    <name type="scientific">Fulvivirga imtechensis AK7</name>
    <dbReference type="NCBI Taxonomy" id="1237149"/>
    <lineage>
        <taxon>Bacteria</taxon>
        <taxon>Pseudomonadati</taxon>
        <taxon>Bacteroidota</taxon>
        <taxon>Cytophagia</taxon>
        <taxon>Cytophagales</taxon>
        <taxon>Fulvivirgaceae</taxon>
        <taxon>Fulvivirga</taxon>
    </lineage>
</organism>
<evidence type="ECO:0000313" key="1">
    <source>
        <dbReference type="EMBL" id="ELR68248.1"/>
    </source>
</evidence>
<name>L8JJ49_9BACT</name>
<gene>
    <name evidence="1" type="ORF">C900_00602</name>
</gene>
<proteinExistence type="predicted"/>
<keyword evidence="2" id="KW-1185">Reference proteome</keyword>
<protein>
    <submittedName>
        <fullName evidence="1">Uncharacterized protein</fullName>
    </submittedName>
</protein>
<dbReference type="AlphaFoldDB" id="L8JJ49"/>